<keyword evidence="2" id="KW-1185">Reference proteome</keyword>
<sequence>MPEAPPTSFLIGRLITICARRPKFGTIHHFINCEYHIIMRNDNLTNLIHEQICTKLTTLFIVAEATPRQYFATTRPSKRDSMTSTTMTSQAKCFSECFNVTNAVYK</sequence>
<dbReference type="EMBL" id="JARK01001347">
    <property type="protein sequence ID" value="EYC25762.1"/>
    <property type="molecule type" value="Genomic_DNA"/>
</dbReference>
<name>A0A016VFF4_9BILA</name>
<dbReference type="Proteomes" id="UP000024635">
    <property type="component" value="Unassembled WGS sequence"/>
</dbReference>
<protein>
    <submittedName>
        <fullName evidence="1">Uncharacterized protein</fullName>
    </submittedName>
</protein>
<organism evidence="1 2">
    <name type="scientific">Ancylostoma ceylanicum</name>
    <dbReference type="NCBI Taxonomy" id="53326"/>
    <lineage>
        <taxon>Eukaryota</taxon>
        <taxon>Metazoa</taxon>
        <taxon>Ecdysozoa</taxon>
        <taxon>Nematoda</taxon>
        <taxon>Chromadorea</taxon>
        <taxon>Rhabditida</taxon>
        <taxon>Rhabditina</taxon>
        <taxon>Rhabditomorpha</taxon>
        <taxon>Strongyloidea</taxon>
        <taxon>Ancylostomatidae</taxon>
        <taxon>Ancylostomatinae</taxon>
        <taxon>Ancylostoma</taxon>
    </lineage>
</organism>
<dbReference type="AlphaFoldDB" id="A0A016VFF4"/>
<evidence type="ECO:0000313" key="2">
    <source>
        <dbReference type="Proteomes" id="UP000024635"/>
    </source>
</evidence>
<gene>
    <name evidence="1" type="primary">Acey_s0011.g1371</name>
    <name evidence="1" type="ORF">Y032_0011g1371</name>
</gene>
<accession>A0A016VFF4</accession>
<proteinExistence type="predicted"/>
<evidence type="ECO:0000313" key="1">
    <source>
        <dbReference type="EMBL" id="EYC25762.1"/>
    </source>
</evidence>
<reference evidence="2" key="1">
    <citation type="journal article" date="2015" name="Nat. Genet.">
        <title>The genome and transcriptome of the zoonotic hookworm Ancylostoma ceylanicum identify infection-specific gene families.</title>
        <authorList>
            <person name="Schwarz E.M."/>
            <person name="Hu Y."/>
            <person name="Antoshechkin I."/>
            <person name="Miller M.M."/>
            <person name="Sternberg P.W."/>
            <person name="Aroian R.V."/>
        </authorList>
    </citation>
    <scope>NUCLEOTIDE SEQUENCE</scope>
    <source>
        <strain evidence="2">HY135</strain>
    </source>
</reference>
<comment type="caution">
    <text evidence="1">The sequence shown here is derived from an EMBL/GenBank/DDBJ whole genome shotgun (WGS) entry which is preliminary data.</text>
</comment>